<dbReference type="PANTHER" id="PTHR11008:SF35">
    <property type="entry name" value="PROTEIN TAKEOUT-LIKE PROTEIN"/>
    <property type="match status" value="1"/>
</dbReference>
<sequence length="232" mass="26204">MLVIQIQTVYVLPCSRSDPEINTCIKNSFNHLKPFLRNGLPELKVPALEPLNVEQMAMENDAGAVRIKALFSNIVVKGSSNYTVKEVRSDVKKLRIDMRLAVPRVETRGKYEVIGNVLLLPVRSNGEFWTEFSDITAIAKVYGKEIQRNGVSFMEIDKLNIDFTMKGARFKVKDTLNSQNVLGEAINQFLNTNANELVQEMRPAASQSIAKLFKNILNQAFSSIPMNQWLLE</sequence>
<dbReference type="PANTHER" id="PTHR11008">
    <property type="entry name" value="PROTEIN TAKEOUT-LIKE PROTEIN"/>
    <property type="match status" value="1"/>
</dbReference>
<dbReference type="AlphaFoldDB" id="A0A9Q0MQB7"/>
<dbReference type="EMBL" id="WJQU01000004">
    <property type="protein sequence ID" value="KAJ6636065.1"/>
    <property type="molecule type" value="Genomic_DNA"/>
</dbReference>
<gene>
    <name evidence="4" type="primary">to_7</name>
    <name evidence="4" type="ORF">Bhyg_14652</name>
</gene>
<accession>A0A9Q0MQB7</accession>
<comment type="similarity">
    <text evidence="3">Belongs to the TO family.</text>
</comment>
<dbReference type="FunFam" id="3.15.10.30:FF:000001">
    <property type="entry name" value="Takeout-like protein 1"/>
    <property type="match status" value="1"/>
</dbReference>
<keyword evidence="1" id="KW-0732">Signal</keyword>
<dbReference type="Gene3D" id="3.15.10.30">
    <property type="entry name" value="Haemolymph juvenile hormone binding protein"/>
    <property type="match status" value="1"/>
</dbReference>
<comment type="caution">
    <text evidence="4">The sequence shown here is derived from an EMBL/GenBank/DDBJ whole genome shotgun (WGS) entry which is preliminary data.</text>
</comment>
<proteinExistence type="inferred from homology"/>
<dbReference type="InterPro" id="IPR038606">
    <property type="entry name" value="To_sf"/>
</dbReference>
<dbReference type="Proteomes" id="UP001151699">
    <property type="component" value="Chromosome C"/>
</dbReference>
<dbReference type="InterPro" id="IPR010562">
    <property type="entry name" value="Haemolymph_juvenile_hormone-bd"/>
</dbReference>
<name>A0A9Q0MQB7_9DIPT</name>
<evidence type="ECO:0000313" key="5">
    <source>
        <dbReference type="Proteomes" id="UP001151699"/>
    </source>
</evidence>
<dbReference type="GO" id="GO:0007623">
    <property type="term" value="P:circadian rhythm"/>
    <property type="evidence" value="ECO:0007669"/>
    <property type="project" value="UniProtKB-ARBA"/>
</dbReference>
<evidence type="ECO:0000256" key="1">
    <source>
        <dbReference type="ARBA" id="ARBA00022729"/>
    </source>
</evidence>
<evidence type="ECO:0000256" key="2">
    <source>
        <dbReference type="ARBA" id="ARBA00023108"/>
    </source>
</evidence>
<evidence type="ECO:0000313" key="4">
    <source>
        <dbReference type="EMBL" id="KAJ6636065.1"/>
    </source>
</evidence>
<dbReference type="Pfam" id="PF06585">
    <property type="entry name" value="JHBP"/>
    <property type="match status" value="1"/>
</dbReference>
<dbReference type="OrthoDB" id="8185598at2759"/>
<dbReference type="GO" id="GO:0005615">
    <property type="term" value="C:extracellular space"/>
    <property type="evidence" value="ECO:0007669"/>
    <property type="project" value="TreeGrafter"/>
</dbReference>
<evidence type="ECO:0000256" key="3">
    <source>
        <dbReference type="ARBA" id="ARBA00060902"/>
    </source>
</evidence>
<organism evidence="4 5">
    <name type="scientific">Pseudolycoriella hygida</name>
    <dbReference type="NCBI Taxonomy" id="35572"/>
    <lineage>
        <taxon>Eukaryota</taxon>
        <taxon>Metazoa</taxon>
        <taxon>Ecdysozoa</taxon>
        <taxon>Arthropoda</taxon>
        <taxon>Hexapoda</taxon>
        <taxon>Insecta</taxon>
        <taxon>Pterygota</taxon>
        <taxon>Neoptera</taxon>
        <taxon>Endopterygota</taxon>
        <taxon>Diptera</taxon>
        <taxon>Nematocera</taxon>
        <taxon>Sciaroidea</taxon>
        <taxon>Sciaridae</taxon>
        <taxon>Pseudolycoriella</taxon>
    </lineage>
</organism>
<keyword evidence="2" id="KW-0090">Biological rhythms</keyword>
<reference evidence="4" key="1">
    <citation type="submission" date="2022-07" db="EMBL/GenBank/DDBJ databases">
        <authorList>
            <person name="Trinca V."/>
            <person name="Uliana J.V.C."/>
            <person name="Torres T.T."/>
            <person name="Ward R.J."/>
            <person name="Monesi N."/>
        </authorList>
    </citation>
    <scope>NUCLEOTIDE SEQUENCE</scope>
    <source>
        <strain evidence="4">HSMRA1968</strain>
        <tissue evidence="4">Whole embryos</tissue>
    </source>
</reference>
<protein>
    <submittedName>
        <fullName evidence="4">Protein takeout</fullName>
    </submittedName>
</protein>
<keyword evidence="5" id="KW-1185">Reference proteome</keyword>
<dbReference type="SMART" id="SM00700">
    <property type="entry name" value="JHBP"/>
    <property type="match status" value="1"/>
</dbReference>